<proteinExistence type="predicted"/>
<dbReference type="Gene3D" id="3.30.565.10">
    <property type="entry name" value="Histidine kinase-like ATPase, C-terminal domain"/>
    <property type="match status" value="1"/>
</dbReference>
<dbReference type="InterPro" id="IPR036097">
    <property type="entry name" value="HisK_dim/P_sf"/>
</dbReference>
<protein>
    <recommendedName>
        <fullName evidence="2">histidine kinase</fullName>
        <ecNumber evidence="2">2.7.13.3</ecNumber>
    </recommendedName>
</protein>
<keyword evidence="5" id="KW-0418">Kinase</keyword>
<dbReference type="Gene3D" id="3.30.450.40">
    <property type="match status" value="4"/>
</dbReference>
<dbReference type="InterPro" id="IPR003594">
    <property type="entry name" value="HATPase_dom"/>
</dbReference>
<dbReference type="AlphaFoldDB" id="A0A318S5V7"/>
<dbReference type="PANTHER" id="PTHR42878">
    <property type="entry name" value="TWO-COMPONENT HISTIDINE KINASE"/>
    <property type="match status" value="1"/>
</dbReference>
<dbReference type="EMBL" id="QJSX01000006">
    <property type="protein sequence ID" value="PYE54043.1"/>
    <property type="molecule type" value="Genomic_DNA"/>
</dbReference>
<dbReference type="Pfam" id="PF13185">
    <property type="entry name" value="GAF_2"/>
    <property type="match status" value="1"/>
</dbReference>
<organism evidence="7 8">
    <name type="scientific">Deinococcus yavapaiensis KR-236</name>
    <dbReference type="NCBI Taxonomy" id="694435"/>
    <lineage>
        <taxon>Bacteria</taxon>
        <taxon>Thermotogati</taxon>
        <taxon>Deinococcota</taxon>
        <taxon>Deinococci</taxon>
        <taxon>Deinococcales</taxon>
        <taxon>Deinococcaceae</taxon>
        <taxon>Deinococcus</taxon>
    </lineage>
</organism>
<evidence type="ECO:0000256" key="2">
    <source>
        <dbReference type="ARBA" id="ARBA00012438"/>
    </source>
</evidence>
<dbReference type="SUPFAM" id="SSF55874">
    <property type="entry name" value="ATPase domain of HSP90 chaperone/DNA topoisomerase II/histidine kinase"/>
    <property type="match status" value="1"/>
</dbReference>
<dbReference type="GO" id="GO:0000155">
    <property type="term" value="F:phosphorelay sensor kinase activity"/>
    <property type="evidence" value="ECO:0007669"/>
    <property type="project" value="InterPro"/>
</dbReference>
<accession>A0A318S5V7</accession>
<dbReference type="OrthoDB" id="53662at2"/>
<dbReference type="InterPro" id="IPR029016">
    <property type="entry name" value="GAF-like_dom_sf"/>
</dbReference>
<keyword evidence="4" id="KW-0808">Transferase</keyword>
<gene>
    <name evidence="7" type="ORF">DES52_1065</name>
</gene>
<evidence type="ECO:0000313" key="8">
    <source>
        <dbReference type="Proteomes" id="UP000248326"/>
    </source>
</evidence>
<comment type="caution">
    <text evidence="7">The sequence shown here is derived from an EMBL/GenBank/DDBJ whole genome shotgun (WGS) entry which is preliminary data.</text>
</comment>
<feature type="domain" description="Histidine kinase" evidence="6">
    <location>
        <begin position="715"/>
        <end position="929"/>
    </location>
</feature>
<keyword evidence="3" id="KW-0597">Phosphoprotein</keyword>
<dbReference type="SUPFAM" id="SSF47384">
    <property type="entry name" value="Homodimeric domain of signal transducing histidine kinase"/>
    <property type="match status" value="1"/>
</dbReference>
<dbReference type="SMART" id="SM00065">
    <property type="entry name" value="GAF"/>
    <property type="match status" value="4"/>
</dbReference>
<evidence type="ECO:0000256" key="4">
    <source>
        <dbReference type="ARBA" id="ARBA00022679"/>
    </source>
</evidence>
<evidence type="ECO:0000313" key="7">
    <source>
        <dbReference type="EMBL" id="PYE54043.1"/>
    </source>
</evidence>
<evidence type="ECO:0000256" key="5">
    <source>
        <dbReference type="ARBA" id="ARBA00022777"/>
    </source>
</evidence>
<dbReference type="Gene3D" id="1.10.287.130">
    <property type="match status" value="1"/>
</dbReference>
<name>A0A318S5V7_9DEIO</name>
<sequence>MLSIMPDGPTSHGHPTDFIAALDVFTAFTDLAATETDVRVLTSKAYEVMTVHFLAHSSAYYEVHDGLWKALTWTPEMTPEQIHMIRSGLPLDVPSFAEALTTKQPVYIDGWNSRRDGIENTDVFGPVCIYPLTVDGDVRGLFTVGLRVGRQWQPRDRALMRALGRSLNMVLERTEQARQLHEERAALEAFAVYTEHVGHETDVPTLVHEAIRVLRNHLNHVSVVYYELHASLWKAEAWSEDLTPTVIEQVTRGIPVHAPDGINVPQSGTAVFLNDWNADAHSLPAATAYRAAASVPLFNSDGTPRLLAVAAKDTHVWSEREKAMIRAVGRALSLAVERAATSRQLKVQNLDLDARTRALEGFAALTRDLGVRADVYELIRRAQDVVLSLLPPGYALYYERDGKHWRNRVQAGDVRNAYLQAFIDAGPLIGETPSVDVPWTTHHALFQDQYARGSDTPVEMVGHVNAAASLPVFRDGEPVGVFIAVLFEQRAWSSADRVVLETVVRNLGIAIERAEQTRQVEQQRAEVEARNRVLSTFEEWTRDLAVGGDVSEVIRRAQRLLYELLPIQAAVYYERDGNKWRVRSLLGEYGSDGLRRAHEAGLPYESTGNLRVPFETGEVYYQDPYDPHIDGLAEHMTHVQATAILPLKTAGGVQSLLGLARFTSERWTTTERTVLETVGHSLALALDRVEKTTALERERAALAAANEELDAFAYSVSHDLRTPVRHILSFNNLLRKTLASSLDAKTERYFTLVDEAGQSMNRLIDAMLNMSRTSRLPLRLGPVDLGVLMRQIERASEAECLGRNVRWDIAPLPLVTGDQDLLRQVLENLVSNALKYTRTRDVTVIRVWAAEREAHTAVFVEDNGVGFDSKYASKLFGVFQRLHRADEFEGTGVGLANVRRIVRRHGGEVFARSRPGEGATFGFTLPNVTGGGAMSGSSVP</sequence>
<dbReference type="InterPro" id="IPR004358">
    <property type="entry name" value="Sig_transdc_His_kin-like_C"/>
</dbReference>
<dbReference type="InterPro" id="IPR050351">
    <property type="entry name" value="BphY/WalK/GraS-like"/>
</dbReference>
<dbReference type="InterPro" id="IPR005467">
    <property type="entry name" value="His_kinase_dom"/>
</dbReference>
<dbReference type="Proteomes" id="UP000248326">
    <property type="component" value="Unassembled WGS sequence"/>
</dbReference>
<dbReference type="Pfam" id="PF02518">
    <property type="entry name" value="HATPase_c"/>
    <property type="match status" value="1"/>
</dbReference>
<dbReference type="PRINTS" id="PR00344">
    <property type="entry name" value="BCTRLSENSOR"/>
</dbReference>
<reference evidence="7 8" key="1">
    <citation type="submission" date="2018-06" db="EMBL/GenBank/DDBJ databases">
        <title>Genomic Encyclopedia of Type Strains, Phase IV (KMG-IV): sequencing the most valuable type-strain genomes for metagenomic binning, comparative biology and taxonomic classification.</title>
        <authorList>
            <person name="Goeker M."/>
        </authorList>
    </citation>
    <scope>NUCLEOTIDE SEQUENCE [LARGE SCALE GENOMIC DNA]</scope>
    <source>
        <strain evidence="7 8">DSM 18048</strain>
    </source>
</reference>
<dbReference type="SMART" id="SM00388">
    <property type="entry name" value="HisKA"/>
    <property type="match status" value="1"/>
</dbReference>
<dbReference type="Pfam" id="PF00512">
    <property type="entry name" value="HisKA"/>
    <property type="match status" value="1"/>
</dbReference>
<dbReference type="PANTHER" id="PTHR42878:SF15">
    <property type="entry name" value="BACTERIOPHYTOCHROME"/>
    <property type="match status" value="1"/>
</dbReference>
<dbReference type="GO" id="GO:0007234">
    <property type="term" value="P:osmosensory signaling via phosphorelay pathway"/>
    <property type="evidence" value="ECO:0007669"/>
    <property type="project" value="TreeGrafter"/>
</dbReference>
<comment type="catalytic activity">
    <reaction evidence="1">
        <text>ATP + protein L-histidine = ADP + protein N-phospho-L-histidine.</text>
        <dbReference type="EC" id="2.7.13.3"/>
    </reaction>
</comment>
<evidence type="ECO:0000256" key="3">
    <source>
        <dbReference type="ARBA" id="ARBA00022553"/>
    </source>
</evidence>
<dbReference type="InterPro" id="IPR036890">
    <property type="entry name" value="HATPase_C_sf"/>
</dbReference>
<keyword evidence="8" id="KW-1185">Reference proteome</keyword>
<evidence type="ECO:0000259" key="6">
    <source>
        <dbReference type="PROSITE" id="PS50109"/>
    </source>
</evidence>
<dbReference type="GO" id="GO:0030295">
    <property type="term" value="F:protein kinase activator activity"/>
    <property type="evidence" value="ECO:0007669"/>
    <property type="project" value="TreeGrafter"/>
</dbReference>
<dbReference type="FunFam" id="3.30.565.10:FF:000006">
    <property type="entry name" value="Sensor histidine kinase WalK"/>
    <property type="match status" value="1"/>
</dbReference>
<dbReference type="InterPro" id="IPR003661">
    <property type="entry name" value="HisK_dim/P_dom"/>
</dbReference>
<dbReference type="InterPro" id="IPR003018">
    <property type="entry name" value="GAF"/>
</dbReference>
<dbReference type="SUPFAM" id="SSF55781">
    <property type="entry name" value="GAF domain-like"/>
    <property type="match status" value="4"/>
</dbReference>
<dbReference type="CDD" id="cd00082">
    <property type="entry name" value="HisKA"/>
    <property type="match status" value="1"/>
</dbReference>
<dbReference type="EC" id="2.7.13.3" evidence="2"/>
<dbReference type="SMART" id="SM00387">
    <property type="entry name" value="HATPase_c"/>
    <property type="match status" value="1"/>
</dbReference>
<dbReference type="PROSITE" id="PS50109">
    <property type="entry name" value="HIS_KIN"/>
    <property type="match status" value="1"/>
</dbReference>
<dbReference type="GO" id="GO:0000156">
    <property type="term" value="F:phosphorelay response regulator activity"/>
    <property type="evidence" value="ECO:0007669"/>
    <property type="project" value="TreeGrafter"/>
</dbReference>
<evidence type="ECO:0000256" key="1">
    <source>
        <dbReference type="ARBA" id="ARBA00000085"/>
    </source>
</evidence>